<evidence type="ECO:0000313" key="1">
    <source>
        <dbReference type="EMBL" id="ABK22325.1"/>
    </source>
</evidence>
<protein>
    <submittedName>
        <fullName evidence="1">Uncharacterized protein</fullName>
    </submittedName>
</protein>
<name>A9NNW4_PICSI</name>
<sequence length="129" mass="14091">MSQDRFSAPQHRHVLNSYSFQSPHIHEPIISEAPSSRGEFFAENLRAPRMPSWMKMGGSLPFPMSMSMSGQEMDSSSLADSFLMGSEAGGQHGIPLDLWLNPDGVLNNSSKLSQAELSTSMTTCTSLLV</sequence>
<organism evidence="1">
    <name type="scientific">Picea sitchensis</name>
    <name type="common">Sitka spruce</name>
    <name type="synonym">Pinus sitchensis</name>
    <dbReference type="NCBI Taxonomy" id="3332"/>
    <lineage>
        <taxon>Eukaryota</taxon>
        <taxon>Viridiplantae</taxon>
        <taxon>Streptophyta</taxon>
        <taxon>Embryophyta</taxon>
        <taxon>Tracheophyta</taxon>
        <taxon>Spermatophyta</taxon>
        <taxon>Pinopsida</taxon>
        <taxon>Pinidae</taxon>
        <taxon>Conifers I</taxon>
        <taxon>Pinales</taxon>
        <taxon>Pinaceae</taxon>
        <taxon>Picea</taxon>
    </lineage>
</organism>
<proteinExistence type="evidence at transcript level"/>
<accession>A9NNW4</accession>
<dbReference type="AlphaFoldDB" id="A9NNW4"/>
<dbReference type="EMBL" id="EF082974">
    <property type="protein sequence ID" value="ABK22325.1"/>
    <property type="molecule type" value="mRNA"/>
</dbReference>
<reference evidence="1" key="1">
    <citation type="journal article" date="2008" name="BMC Genomics">
        <title>A conifer genomics resource of 200,000 spruce (Picea spp.) ESTs and 6,464 high-quality, sequence-finished full-length cDNAs for Sitka spruce (Picea sitchensis).</title>
        <authorList>
            <person name="Ralph S.G."/>
            <person name="Chun H.J."/>
            <person name="Kolosova N."/>
            <person name="Cooper D."/>
            <person name="Oddy C."/>
            <person name="Ritland C.E."/>
            <person name="Kirkpatrick R."/>
            <person name="Moore R."/>
            <person name="Barber S."/>
            <person name="Holt R.A."/>
            <person name="Jones S.J."/>
            <person name="Marra M.A."/>
            <person name="Douglas C.J."/>
            <person name="Ritland K."/>
            <person name="Bohlmann J."/>
        </authorList>
    </citation>
    <scope>NUCLEOTIDE SEQUENCE</scope>
    <source>
        <tissue evidence="1">Green portion of the leader tissue</tissue>
    </source>
</reference>